<protein>
    <submittedName>
        <fullName evidence="2">Uncharacterized protein</fullName>
    </submittedName>
</protein>
<feature type="region of interest" description="Disordered" evidence="1">
    <location>
        <begin position="124"/>
        <end position="180"/>
    </location>
</feature>
<dbReference type="Proteomes" id="UP000001542">
    <property type="component" value="Unassembled WGS sequence"/>
</dbReference>
<keyword evidence="3" id="KW-1185">Reference proteome</keyword>
<reference evidence="2" key="1">
    <citation type="submission" date="2006-10" db="EMBL/GenBank/DDBJ databases">
        <authorList>
            <person name="Amadeo P."/>
            <person name="Zhao Q."/>
            <person name="Wortman J."/>
            <person name="Fraser-Liggett C."/>
            <person name="Carlton J."/>
        </authorList>
    </citation>
    <scope>NUCLEOTIDE SEQUENCE</scope>
    <source>
        <strain evidence="2">G3</strain>
    </source>
</reference>
<gene>
    <name evidence="2" type="ORF">TVAG_072250</name>
</gene>
<proteinExistence type="predicted"/>
<dbReference type="KEGG" id="tva:4761575"/>
<dbReference type="InParanoid" id="A2EUA9"/>
<reference evidence="2" key="2">
    <citation type="journal article" date="2007" name="Science">
        <title>Draft genome sequence of the sexually transmitted pathogen Trichomonas vaginalis.</title>
        <authorList>
            <person name="Carlton J.M."/>
            <person name="Hirt R.P."/>
            <person name="Silva J.C."/>
            <person name="Delcher A.L."/>
            <person name="Schatz M."/>
            <person name="Zhao Q."/>
            <person name="Wortman J.R."/>
            <person name="Bidwell S.L."/>
            <person name="Alsmark U.C.M."/>
            <person name="Besteiro S."/>
            <person name="Sicheritz-Ponten T."/>
            <person name="Noel C.J."/>
            <person name="Dacks J.B."/>
            <person name="Foster P.G."/>
            <person name="Simillion C."/>
            <person name="Van de Peer Y."/>
            <person name="Miranda-Saavedra D."/>
            <person name="Barton G.J."/>
            <person name="Westrop G.D."/>
            <person name="Mueller S."/>
            <person name="Dessi D."/>
            <person name="Fiori P.L."/>
            <person name="Ren Q."/>
            <person name="Paulsen I."/>
            <person name="Zhang H."/>
            <person name="Bastida-Corcuera F.D."/>
            <person name="Simoes-Barbosa A."/>
            <person name="Brown M.T."/>
            <person name="Hayes R.D."/>
            <person name="Mukherjee M."/>
            <person name="Okumura C.Y."/>
            <person name="Schneider R."/>
            <person name="Smith A.J."/>
            <person name="Vanacova S."/>
            <person name="Villalvazo M."/>
            <person name="Haas B.J."/>
            <person name="Pertea M."/>
            <person name="Feldblyum T.V."/>
            <person name="Utterback T.R."/>
            <person name="Shu C.L."/>
            <person name="Osoegawa K."/>
            <person name="de Jong P.J."/>
            <person name="Hrdy I."/>
            <person name="Horvathova L."/>
            <person name="Zubacova Z."/>
            <person name="Dolezal P."/>
            <person name="Malik S.B."/>
            <person name="Logsdon J.M. Jr."/>
            <person name="Henze K."/>
            <person name="Gupta A."/>
            <person name="Wang C.C."/>
            <person name="Dunne R.L."/>
            <person name="Upcroft J.A."/>
            <person name="Upcroft P."/>
            <person name="White O."/>
            <person name="Salzberg S.L."/>
            <person name="Tang P."/>
            <person name="Chiu C.-H."/>
            <person name="Lee Y.-S."/>
            <person name="Embley T.M."/>
            <person name="Coombs G.H."/>
            <person name="Mottram J.C."/>
            <person name="Tachezy J."/>
            <person name="Fraser-Liggett C.M."/>
            <person name="Johnson P.J."/>
        </authorList>
    </citation>
    <scope>NUCLEOTIDE SEQUENCE [LARGE SCALE GENOMIC DNA]</scope>
    <source>
        <strain evidence="2">G3</strain>
    </source>
</reference>
<dbReference type="VEuPathDB" id="TrichDB:TVAGG3_0372220"/>
<organism evidence="2 3">
    <name type="scientific">Trichomonas vaginalis (strain ATCC PRA-98 / G3)</name>
    <dbReference type="NCBI Taxonomy" id="412133"/>
    <lineage>
        <taxon>Eukaryota</taxon>
        <taxon>Metamonada</taxon>
        <taxon>Parabasalia</taxon>
        <taxon>Trichomonadida</taxon>
        <taxon>Trichomonadidae</taxon>
        <taxon>Trichomonas</taxon>
    </lineage>
</organism>
<evidence type="ECO:0000256" key="1">
    <source>
        <dbReference type="SAM" id="MobiDB-lite"/>
    </source>
</evidence>
<dbReference type="EMBL" id="DS113495">
    <property type="protein sequence ID" value="EAY03733.1"/>
    <property type="molecule type" value="Genomic_DNA"/>
</dbReference>
<dbReference type="RefSeq" id="XP_001315956.1">
    <property type="nucleotide sequence ID" value="XM_001315921.1"/>
</dbReference>
<evidence type="ECO:0000313" key="3">
    <source>
        <dbReference type="Proteomes" id="UP000001542"/>
    </source>
</evidence>
<feature type="compositionally biased region" description="Polar residues" evidence="1">
    <location>
        <begin position="146"/>
        <end position="155"/>
    </location>
</feature>
<sequence>MQFQYGSNLPRDNLRYNSNKYRPEPHIKVRRIEPQPFCLSNFNLEQRESLERFARSCYSLSRLRNDEDNREQILSPKHFDDSFPVKPKHYKSQIPSFALTYHERLMKEMPTLFTSSNSSFTSISENIVEPPKTPKNNHKRKRIPKNNENLASTYTFGEKKEPTSARSLRSPRKFRAPSHS</sequence>
<feature type="compositionally biased region" description="Basic residues" evidence="1">
    <location>
        <begin position="169"/>
        <end position="180"/>
    </location>
</feature>
<feature type="compositionally biased region" description="Basic residues" evidence="1">
    <location>
        <begin position="135"/>
        <end position="144"/>
    </location>
</feature>
<feature type="region of interest" description="Disordered" evidence="1">
    <location>
        <begin position="1"/>
        <end position="20"/>
    </location>
</feature>
<name>A2EUA9_TRIV3</name>
<dbReference type="AlphaFoldDB" id="A2EUA9"/>
<accession>A2EUA9</accession>
<dbReference type="VEuPathDB" id="TrichDB:TVAG_072250"/>
<evidence type="ECO:0000313" key="2">
    <source>
        <dbReference type="EMBL" id="EAY03733.1"/>
    </source>
</evidence>